<feature type="region of interest" description="Disordered" evidence="1">
    <location>
        <begin position="245"/>
        <end position="282"/>
    </location>
</feature>
<protein>
    <recommendedName>
        <fullName evidence="2">GDS1 winged helix domain-containing protein</fullName>
    </recommendedName>
</protein>
<comment type="caution">
    <text evidence="3">The sequence shown here is derived from an EMBL/GenBank/DDBJ whole genome shotgun (WGS) entry which is preliminary data.</text>
</comment>
<dbReference type="InterPro" id="IPR057511">
    <property type="entry name" value="WH_GDS1"/>
</dbReference>
<gene>
    <name evidence="3" type="ORF">QBC47DRAFT_114120</name>
</gene>
<evidence type="ECO:0000313" key="4">
    <source>
        <dbReference type="Proteomes" id="UP001239445"/>
    </source>
</evidence>
<proteinExistence type="predicted"/>
<dbReference type="EMBL" id="MU839828">
    <property type="protein sequence ID" value="KAK1759684.1"/>
    <property type="molecule type" value="Genomic_DNA"/>
</dbReference>
<dbReference type="Proteomes" id="UP001239445">
    <property type="component" value="Unassembled WGS sequence"/>
</dbReference>
<feature type="compositionally biased region" description="Basic and acidic residues" evidence="1">
    <location>
        <begin position="88"/>
        <end position="98"/>
    </location>
</feature>
<keyword evidence="4" id="KW-1185">Reference proteome</keyword>
<reference evidence="3" key="1">
    <citation type="submission" date="2023-06" db="EMBL/GenBank/DDBJ databases">
        <title>Genome-scale phylogeny and comparative genomics of the fungal order Sordariales.</title>
        <authorList>
            <consortium name="Lawrence Berkeley National Laboratory"/>
            <person name="Hensen N."/>
            <person name="Bonometti L."/>
            <person name="Westerberg I."/>
            <person name="Brannstrom I.O."/>
            <person name="Guillou S."/>
            <person name="Cros-Aarteil S."/>
            <person name="Calhoun S."/>
            <person name="Haridas S."/>
            <person name="Kuo A."/>
            <person name="Mondo S."/>
            <person name="Pangilinan J."/>
            <person name="Riley R."/>
            <person name="Labutti K."/>
            <person name="Andreopoulos B."/>
            <person name="Lipzen A."/>
            <person name="Chen C."/>
            <person name="Yanf M."/>
            <person name="Daum C."/>
            <person name="Ng V."/>
            <person name="Clum A."/>
            <person name="Steindorff A."/>
            <person name="Ohm R."/>
            <person name="Martin F."/>
            <person name="Silar P."/>
            <person name="Natvig D."/>
            <person name="Lalanne C."/>
            <person name="Gautier V."/>
            <person name="Ament-Velasquez S.L."/>
            <person name="Kruys A."/>
            <person name="Hutchinson M.I."/>
            <person name="Powell A.J."/>
            <person name="Barry K."/>
            <person name="Miller A.N."/>
            <person name="Grigoriev I.V."/>
            <person name="Debuchy R."/>
            <person name="Gladieux P."/>
            <person name="Thoren M.H."/>
            <person name="Johannesson H."/>
        </authorList>
    </citation>
    <scope>NUCLEOTIDE SEQUENCE</scope>
    <source>
        <strain evidence="3">PSN4</strain>
    </source>
</reference>
<feature type="compositionally biased region" description="Polar residues" evidence="1">
    <location>
        <begin position="38"/>
        <end position="59"/>
    </location>
</feature>
<feature type="region of interest" description="Disordered" evidence="1">
    <location>
        <begin position="1"/>
        <end position="120"/>
    </location>
</feature>
<accession>A0AAJ0BK04</accession>
<feature type="compositionally biased region" description="Low complexity" evidence="1">
    <location>
        <begin position="22"/>
        <end position="35"/>
    </location>
</feature>
<name>A0AAJ0BK04_9PEZI</name>
<evidence type="ECO:0000259" key="2">
    <source>
        <dbReference type="Pfam" id="PF25318"/>
    </source>
</evidence>
<evidence type="ECO:0000256" key="1">
    <source>
        <dbReference type="SAM" id="MobiDB-lite"/>
    </source>
</evidence>
<organism evidence="3 4">
    <name type="scientific">Echria macrotheca</name>
    <dbReference type="NCBI Taxonomy" id="438768"/>
    <lineage>
        <taxon>Eukaryota</taxon>
        <taxon>Fungi</taxon>
        <taxon>Dikarya</taxon>
        <taxon>Ascomycota</taxon>
        <taxon>Pezizomycotina</taxon>
        <taxon>Sordariomycetes</taxon>
        <taxon>Sordariomycetidae</taxon>
        <taxon>Sordariales</taxon>
        <taxon>Schizotheciaceae</taxon>
        <taxon>Echria</taxon>
    </lineage>
</organism>
<sequence length="433" mass="47328">MPYNTRRKSLSLPSLGIHVPGSNSSAARAAAANRAIALQNSNAANSRTDSIRSPDTSMASPPREDAPAPKKLKRAHTADLDDAPTSEPHPKRRDDGVKFENTPPPSPSAEHASIEGDESALSAKKVDLESINDEIVEAVIVQLQTTGNRPHLVKELAAVLMQQLKIVQQSANPCAIISSRLASYLKRSCWSAHEPCPLAKELESVHPRRTYFYLTTCPHQPLPDPAQAATLSQLAHMRTIISPSLSSAASSSEDADMERRRELSPSPEVDLSSPEFDDMDDDVAMPMTPIGSHSFRRFDMHRHIPGRSNRAASPPLEKDEKEFTQTADGLQKRKLTGDLLSVTSPSGMDVDYSTREDGLFGEKMAPPSSNTLNVVAPINFVTSPAIRPSGLSLNFGKKDIETDSWSKLEAMLDWDRSPENIELEELDGLLNDY</sequence>
<evidence type="ECO:0000313" key="3">
    <source>
        <dbReference type="EMBL" id="KAK1759684.1"/>
    </source>
</evidence>
<feature type="region of interest" description="Disordered" evidence="1">
    <location>
        <begin position="305"/>
        <end position="340"/>
    </location>
</feature>
<dbReference type="Pfam" id="PF25318">
    <property type="entry name" value="WHD_GDS1"/>
    <property type="match status" value="1"/>
</dbReference>
<feature type="domain" description="GDS1 winged helix" evidence="2">
    <location>
        <begin position="127"/>
        <end position="221"/>
    </location>
</feature>
<dbReference type="AlphaFoldDB" id="A0AAJ0BK04"/>